<accession>A0AC61MUQ0</accession>
<dbReference type="Proteomes" id="UP000682782">
    <property type="component" value="Chromosome"/>
</dbReference>
<evidence type="ECO:0000313" key="1">
    <source>
        <dbReference type="EMBL" id="QUC65826.1"/>
    </source>
</evidence>
<evidence type="ECO:0000313" key="2">
    <source>
        <dbReference type="Proteomes" id="UP000682782"/>
    </source>
</evidence>
<name>A0AC61MUQ0_9FIRM</name>
<protein>
    <submittedName>
        <fullName evidence="1">GNAT family N-acetyltransferase</fullName>
    </submittedName>
</protein>
<dbReference type="EMBL" id="CP068393">
    <property type="protein sequence ID" value="QUC65826.1"/>
    <property type="molecule type" value="Genomic_DNA"/>
</dbReference>
<proteinExistence type="predicted"/>
<keyword evidence="2" id="KW-1185">Reference proteome</keyword>
<sequence length="182" mass="20902">MIFTEKTITLKDGRNCILKPPVPEKAEEMISYLKQIAGETQFMSRYPDEIRKEAEDERAFLNRTLEDPKAVMIVAEADGKVVGSCSVFSNQEKRKIRHRCSMGIGLLEEYCEQGLGTAMLNMLIEMAKQMGYELMELIVVADNTRAQGLYRKCGFIESGRYYHGMKFDDGSYHDEILMYKEL</sequence>
<gene>
    <name evidence="1" type="ORF">JYE49_07975</name>
</gene>
<reference evidence="1" key="1">
    <citation type="submission" date="2021-01" db="EMBL/GenBank/DDBJ databases">
        <title>Complete genome sequence of Clostridiales bacterium R-7.</title>
        <authorList>
            <person name="Mahoney-Kurpe S.C."/>
            <person name="Palevich N."/>
            <person name="Koike S."/>
            <person name="Moon C.D."/>
            <person name="Attwood G.T."/>
        </authorList>
    </citation>
    <scope>NUCLEOTIDE SEQUENCE</scope>
    <source>
        <strain evidence="1">R-7</strain>
    </source>
</reference>
<organism evidence="1 2">
    <name type="scientific">Aristaeella hokkaidonensis</name>
    <dbReference type="NCBI Taxonomy" id="3046382"/>
    <lineage>
        <taxon>Bacteria</taxon>
        <taxon>Bacillati</taxon>
        <taxon>Bacillota</taxon>
        <taxon>Clostridia</taxon>
        <taxon>Eubacteriales</taxon>
        <taxon>Aristaeellaceae</taxon>
        <taxon>Aristaeella</taxon>
    </lineage>
</organism>